<name>A0A5C6G1D5_9PLAN</name>
<comment type="caution">
    <text evidence="3">The sequence shown here is derived from an EMBL/GenBank/DDBJ whole genome shotgun (WGS) entry which is preliminary data.</text>
</comment>
<dbReference type="Gene3D" id="2.40.50.100">
    <property type="match status" value="1"/>
</dbReference>
<accession>A0A5C6G1D5</accession>
<sequence>MNSTLTFAMGDYQAEFPTDRRYVANHMWATGPDDAGTVRFGLTAYAVRLLQDVYFLDWTFQPGQAVGHRAEIGSIESKKAESDLYAPIAGVMSVINDAVLDDPSQINADCYGNGWLFEMQSSDGQIDSVVSEHLMSPDEYLVHLEKAWEVAQRTIKGQANL</sequence>
<evidence type="ECO:0000313" key="3">
    <source>
        <dbReference type="EMBL" id="TWU66983.1"/>
    </source>
</evidence>
<dbReference type="InterPro" id="IPR033753">
    <property type="entry name" value="GCV_H/Fam206"/>
</dbReference>
<evidence type="ECO:0000313" key="4">
    <source>
        <dbReference type="Proteomes" id="UP000316476"/>
    </source>
</evidence>
<evidence type="ECO:0000259" key="2">
    <source>
        <dbReference type="PROSITE" id="PS50968"/>
    </source>
</evidence>
<dbReference type="EMBL" id="SJPZ01000001">
    <property type="protein sequence ID" value="TWU66983.1"/>
    <property type="molecule type" value="Genomic_DNA"/>
</dbReference>
<dbReference type="PANTHER" id="PTHR11715:SF3">
    <property type="entry name" value="GLYCINE CLEAVAGE SYSTEM H PROTEIN-RELATED"/>
    <property type="match status" value="1"/>
</dbReference>
<dbReference type="PANTHER" id="PTHR11715">
    <property type="entry name" value="GLYCINE CLEAVAGE SYSTEM H PROTEIN"/>
    <property type="match status" value="1"/>
</dbReference>
<dbReference type="GO" id="GO:0005960">
    <property type="term" value="C:glycine cleavage complex"/>
    <property type="evidence" value="ECO:0007669"/>
    <property type="project" value="InterPro"/>
</dbReference>
<organism evidence="3 4">
    <name type="scientific">Crateriforma conspicua</name>
    <dbReference type="NCBI Taxonomy" id="2527996"/>
    <lineage>
        <taxon>Bacteria</taxon>
        <taxon>Pseudomonadati</taxon>
        <taxon>Planctomycetota</taxon>
        <taxon>Planctomycetia</taxon>
        <taxon>Planctomycetales</taxon>
        <taxon>Planctomycetaceae</taxon>
        <taxon>Crateriforma</taxon>
    </lineage>
</organism>
<protein>
    <submittedName>
        <fullName evidence="3">Glycine cleavage system H protein</fullName>
    </submittedName>
</protein>
<dbReference type="Proteomes" id="UP000316476">
    <property type="component" value="Unassembled WGS sequence"/>
</dbReference>
<dbReference type="InterPro" id="IPR000089">
    <property type="entry name" value="Biotin_lipoyl"/>
</dbReference>
<reference evidence="3 4" key="1">
    <citation type="submission" date="2019-02" db="EMBL/GenBank/DDBJ databases">
        <title>Deep-cultivation of Planctomycetes and their phenomic and genomic characterization uncovers novel biology.</title>
        <authorList>
            <person name="Wiegand S."/>
            <person name="Jogler M."/>
            <person name="Boedeker C."/>
            <person name="Pinto D."/>
            <person name="Vollmers J."/>
            <person name="Rivas-Marin E."/>
            <person name="Kohn T."/>
            <person name="Peeters S.H."/>
            <person name="Heuer A."/>
            <person name="Rast P."/>
            <person name="Oberbeckmann S."/>
            <person name="Bunk B."/>
            <person name="Jeske O."/>
            <person name="Meyerdierks A."/>
            <person name="Storesund J.E."/>
            <person name="Kallscheuer N."/>
            <person name="Luecker S."/>
            <person name="Lage O.M."/>
            <person name="Pohl T."/>
            <person name="Merkel B.J."/>
            <person name="Hornburger P."/>
            <person name="Mueller R.-W."/>
            <person name="Bruemmer F."/>
            <person name="Labrenz M."/>
            <person name="Spormann A.M."/>
            <person name="Op Den Camp H."/>
            <person name="Overmann J."/>
            <person name="Amann R."/>
            <person name="Jetten M.S.M."/>
            <person name="Mascher T."/>
            <person name="Medema M.H."/>
            <person name="Devos D.P."/>
            <person name="Kaster A.-K."/>
            <person name="Ovreas L."/>
            <person name="Rohde M."/>
            <person name="Galperin M.Y."/>
            <person name="Jogler C."/>
        </authorList>
    </citation>
    <scope>NUCLEOTIDE SEQUENCE [LARGE SCALE GENOMIC DNA]</scope>
    <source>
        <strain evidence="3 4">V7</strain>
    </source>
</reference>
<dbReference type="CDD" id="cd06848">
    <property type="entry name" value="GCS_H"/>
    <property type="match status" value="1"/>
</dbReference>
<feature type="domain" description="Lipoyl-binding" evidence="2">
    <location>
        <begin position="37"/>
        <end position="120"/>
    </location>
</feature>
<evidence type="ECO:0000256" key="1">
    <source>
        <dbReference type="ARBA" id="ARBA00022823"/>
    </source>
</evidence>
<dbReference type="PROSITE" id="PS50968">
    <property type="entry name" value="BIOTINYL_LIPOYL"/>
    <property type="match status" value="1"/>
</dbReference>
<dbReference type="GO" id="GO:0019464">
    <property type="term" value="P:glycine decarboxylation via glycine cleavage system"/>
    <property type="evidence" value="ECO:0007669"/>
    <property type="project" value="InterPro"/>
</dbReference>
<dbReference type="InterPro" id="IPR002930">
    <property type="entry name" value="GCV_H"/>
</dbReference>
<dbReference type="Pfam" id="PF01597">
    <property type="entry name" value="GCV_H"/>
    <property type="match status" value="1"/>
</dbReference>
<dbReference type="GO" id="GO:0005829">
    <property type="term" value="C:cytosol"/>
    <property type="evidence" value="ECO:0007669"/>
    <property type="project" value="TreeGrafter"/>
</dbReference>
<gene>
    <name evidence="3" type="primary">gcvH_2</name>
    <name evidence="3" type="ORF">V7x_25550</name>
</gene>
<dbReference type="InterPro" id="IPR011053">
    <property type="entry name" value="Single_hybrid_motif"/>
</dbReference>
<dbReference type="SUPFAM" id="SSF51230">
    <property type="entry name" value="Single hybrid motif"/>
    <property type="match status" value="1"/>
</dbReference>
<dbReference type="GO" id="GO:0009249">
    <property type="term" value="P:protein lipoylation"/>
    <property type="evidence" value="ECO:0007669"/>
    <property type="project" value="TreeGrafter"/>
</dbReference>
<proteinExistence type="predicted"/>
<keyword evidence="1" id="KW-0450">Lipoyl</keyword>
<dbReference type="AlphaFoldDB" id="A0A5C6G1D5"/>